<dbReference type="SUPFAM" id="SSF53448">
    <property type="entry name" value="Nucleotide-diphospho-sugar transferases"/>
    <property type="match status" value="1"/>
</dbReference>
<organism evidence="6 7">
    <name type="scientific">Desulforamulus hydrothermalis Lam5 = DSM 18033</name>
    <dbReference type="NCBI Taxonomy" id="1121428"/>
    <lineage>
        <taxon>Bacteria</taxon>
        <taxon>Bacillati</taxon>
        <taxon>Bacillota</taxon>
        <taxon>Clostridia</taxon>
        <taxon>Eubacteriales</taxon>
        <taxon>Peptococcaceae</taxon>
        <taxon>Desulforamulus</taxon>
    </lineage>
</organism>
<dbReference type="SMART" id="SM00028">
    <property type="entry name" value="TPR"/>
    <property type="match status" value="2"/>
</dbReference>
<keyword evidence="7" id="KW-1185">Reference proteome</keyword>
<evidence type="ECO:0000256" key="3">
    <source>
        <dbReference type="ARBA" id="ARBA00022803"/>
    </source>
</evidence>
<keyword evidence="2" id="KW-0677">Repeat</keyword>
<proteinExistence type="inferred from homology"/>
<evidence type="ECO:0000313" key="7">
    <source>
        <dbReference type="Proteomes" id="UP000009315"/>
    </source>
</evidence>
<dbReference type="GO" id="GO:0016740">
    <property type="term" value="F:transferase activity"/>
    <property type="evidence" value="ECO:0007669"/>
    <property type="project" value="UniProtKB-KW"/>
</dbReference>
<dbReference type="Gene3D" id="1.25.40.10">
    <property type="entry name" value="Tetratricopeptide repeat domain"/>
    <property type="match status" value="1"/>
</dbReference>
<sequence length="371" mass="42102">MISVIMPVYNGEAFLEETIQSVLQQTMPDFEFIIINDGSTDRSEEIILSFKDPRIRYFKQANSGPAAARNKGLDNMKGDFAVMQDADDISLPMRFATLLRHFTSPTVGIVHSDVLLINEYNRPLGYWAAGNIEKKRILRFFLKVGTPFNNNSLMIRREALQGIRQDVSLPLSEDTDMIWQVARHWEAVHVPEPLLLYRRHTTNLTNTKDYHVLFAHVHKFLNSCSLEELIPELNWQAADDAVNRARACAIIALFLLRRGMLPDCLSWYNKAQSLAKQNGELLVDAIGFIIKGDYLQAAQILCQGDAGDPVVLNYLGECLALTGNTKEAQKHFLKALQLKPDYEEPLSNLKGLLGLRRTAFIDRSWTKFHLA</sequence>
<feature type="domain" description="Glycosyltransferase 2-like" evidence="5">
    <location>
        <begin position="3"/>
        <end position="159"/>
    </location>
</feature>
<feature type="repeat" description="TPR" evidence="4">
    <location>
        <begin position="309"/>
        <end position="342"/>
    </location>
</feature>
<dbReference type="PROSITE" id="PS50005">
    <property type="entry name" value="TPR"/>
    <property type="match status" value="1"/>
</dbReference>
<name>K8DXK4_9FIRM</name>
<dbReference type="Pfam" id="PF00535">
    <property type="entry name" value="Glycos_transf_2"/>
    <property type="match status" value="1"/>
</dbReference>
<dbReference type="Proteomes" id="UP000009315">
    <property type="component" value="Unassembled WGS sequence"/>
</dbReference>
<keyword evidence="6" id="KW-0808">Transferase</keyword>
<dbReference type="EMBL" id="CAOS01000003">
    <property type="protein sequence ID" value="CCO07382.1"/>
    <property type="molecule type" value="Genomic_DNA"/>
</dbReference>
<evidence type="ECO:0000256" key="2">
    <source>
        <dbReference type="ARBA" id="ARBA00022737"/>
    </source>
</evidence>
<evidence type="ECO:0000259" key="5">
    <source>
        <dbReference type="Pfam" id="PF00535"/>
    </source>
</evidence>
<dbReference type="AlphaFoldDB" id="K8DXK4"/>
<dbReference type="eggNOG" id="COG1216">
    <property type="taxonomic scope" value="Bacteria"/>
</dbReference>
<keyword evidence="3 4" id="KW-0802">TPR repeat</keyword>
<dbReference type="RefSeq" id="WP_008410228.1">
    <property type="nucleotide sequence ID" value="NZ_CAOS01000003.1"/>
</dbReference>
<dbReference type="InterPro" id="IPR013105">
    <property type="entry name" value="TPR_2"/>
</dbReference>
<accession>K8DXK4</accession>
<dbReference type="InterPro" id="IPR019734">
    <property type="entry name" value="TPR_rpt"/>
</dbReference>
<protein>
    <submittedName>
        <fullName evidence="6">Glycosyl transferase, family 2</fullName>
    </submittedName>
</protein>
<dbReference type="STRING" id="1121428.DESHY_110326"/>
<comment type="caution">
    <text evidence="6">The sequence shown here is derived from an EMBL/GenBank/DDBJ whole genome shotgun (WGS) entry which is preliminary data.</text>
</comment>
<evidence type="ECO:0000256" key="4">
    <source>
        <dbReference type="PROSITE-ProRule" id="PRU00339"/>
    </source>
</evidence>
<dbReference type="InterPro" id="IPR029044">
    <property type="entry name" value="Nucleotide-diphossugar_trans"/>
</dbReference>
<reference evidence="6 7" key="1">
    <citation type="journal article" date="2013" name="Genome Announc.">
        <title>Genome Sequence of the Sulfate-Reducing Bacterium Desulfotomaculum hydrothermale Lam5(T).</title>
        <authorList>
            <person name="Amin O."/>
            <person name="Fardeau M.L."/>
            <person name="Valette O."/>
            <person name="Hirschler-Rea A."/>
            <person name="Barbe V."/>
            <person name="Medigue C."/>
            <person name="Vacherie B."/>
            <person name="Ollivier B."/>
            <person name="Bertin P.N."/>
            <person name="Dolla A."/>
        </authorList>
    </citation>
    <scope>NUCLEOTIDE SEQUENCE [LARGE SCALE GENOMIC DNA]</scope>
    <source>
        <strain evidence="7">Lam5 / DSM 18033</strain>
    </source>
</reference>
<evidence type="ECO:0000256" key="1">
    <source>
        <dbReference type="ARBA" id="ARBA00006739"/>
    </source>
</evidence>
<comment type="similarity">
    <text evidence="1">Belongs to the glycosyltransferase 2 family.</text>
</comment>
<dbReference type="PANTHER" id="PTHR43685:SF11">
    <property type="entry name" value="GLYCOSYLTRANSFERASE TAGX-RELATED"/>
    <property type="match status" value="1"/>
</dbReference>
<dbReference type="OrthoDB" id="9771846at2"/>
<gene>
    <name evidence="6" type="ORF">DESHY_110326</name>
</gene>
<dbReference type="InterPro" id="IPR001173">
    <property type="entry name" value="Glyco_trans_2-like"/>
</dbReference>
<dbReference type="PANTHER" id="PTHR43685">
    <property type="entry name" value="GLYCOSYLTRANSFERASE"/>
    <property type="match status" value="1"/>
</dbReference>
<dbReference type="Gene3D" id="3.90.550.10">
    <property type="entry name" value="Spore Coat Polysaccharide Biosynthesis Protein SpsA, Chain A"/>
    <property type="match status" value="1"/>
</dbReference>
<dbReference type="SUPFAM" id="SSF48452">
    <property type="entry name" value="TPR-like"/>
    <property type="match status" value="1"/>
</dbReference>
<evidence type="ECO:0000313" key="6">
    <source>
        <dbReference type="EMBL" id="CCO07382.1"/>
    </source>
</evidence>
<dbReference type="Pfam" id="PF07719">
    <property type="entry name" value="TPR_2"/>
    <property type="match status" value="1"/>
</dbReference>
<dbReference type="InterPro" id="IPR050834">
    <property type="entry name" value="Glycosyltransf_2"/>
</dbReference>
<dbReference type="InterPro" id="IPR011990">
    <property type="entry name" value="TPR-like_helical_dom_sf"/>
</dbReference>